<dbReference type="AlphaFoldDB" id="A0A4C1YYL7"/>
<reference evidence="2 3" key="1">
    <citation type="journal article" date="2019" name="Commun. Biol.">
        <title>The bagworm genome reveals a unique fibroin gene that provides high tensile strength.</title>
        <authorList>
            <person name="Kono N."/>
            <person name="Nakamura H."/>
            <person name="Ohtoshi R."/>
            <person name="Tomita M."/>
            <person name="Numata K."/>
            <person name="Arakawa K."/>
        </authorList>
    </citation>
    <scope>NUCLEOTIDE SEQUENCE [LARGE SCALE GENOMIC DNA]</scope>
</reference>
<evidence type="ECO:0000313" key="2">
    <source>
        <dbReference type="EMBL" id="GBP80042.1"/>
    </source>
</evidence>
<protein>
    <submittedName>
        <fullName evidence="2">Uncharacterized protein</fullName>
    </submittedName>
</protein>
<keyword evidence="3" id="KW-1185">Reference proteome</keyword>
<feature type="region of interest" description="Disordered" evidence="1">
    <location>
        <begin position="206"/>
        <end position="232"/>
    </location>
</feature>
<evidence type="ECO:0000313" key="3">
    <source>
        <dbReference type="Proteomes" id="UP000299102"/>
    </source>
</evidence>
<gene>
    <name evidence="2" type="ORF">EVAR_53182_1</name>
</gene>
<feature type="compositionally biased region" description="Basic residues" evidence="1">
    <location>
        <begin position="22"/>
        <end position="40"/>
    </location>
</feature>
<feature type="region of interest" description="Disordered" evidence="1">
    <location>
        <begin position="253"/>
        <end position="285"/>
    </location>
</feature>
<accession>A0A4C1YYL7</accession>
<feature type="compositionally biased region" description="Basic and acidic residues" evidence="1">
    <location>
        <begin position="274"/>
        <end position="285"/>
    </location>
</feature>
<organism evidence="2 3">
    <name type="scientific">Eumeta variegata</name>
    <name type="common">Bagworm moth</name>
    <name type="synonym">Eumeta japonica</name>
    <dbReference type="NCBI Taxonomy" id="151549"/>
    <lineage>
        <taxon>Eukaryota</taxon>
        <taxon>Metazoa</taxon>
        <taxon>Ecdysozoa</taxon>
        <taxon>Arthropoda</taxon>
        <taxon>Hexapoda</taxon>
        <taxon>Insecta</taxon>
        <taxon>Pterygota</taxon>
        <taxon>Neoptera</taxon>
        <taxon>Endopterygota</taxon>
        <taxon>Lepidoptera</taxon>
        <taxon>Glossata</taxon>
        <taxon>Ditrysia</taxon>
        <taxon>Tineoidea</taxon>
        <taxon>Psychidae</taxon>
        <taxon>Oiketicinae</taxon>
        <taxon>Eumeta</taxon>
    </lineage>
</organism>
<dbReference type="Proteomes" id="UP000299102">
    <property type="component" value="Unassembled WGS sequence"/>
</dbReference>
<proteinExistence type="predicted"/>
<evidence type="ECO:0000256" key="1">
    <source>
        <dbReference type="SAM" id="MobiDB-lite"/>
    </source>
</evidence>
<comment type="caution">
    <text evidence="2">The sequence shown here is derived from an EMBL/GenBank/DDBJ whole genome shotgun (WGS) entry which is preliminary data.</text>
</comment>
<dbReference type="EMBL" id="BGZK01001443">
    <property type="protein sequence ID" value="GBP80042.1"/>
    <property type="molecule type" value="Genomic_DNA"/>
</dbReference>
<name>A0A4C1YYL7_EUMVA</name>
<sequence length="285" mass="31605">MRHRNQQKQTKIDGGRAPSGRAARRRGRRGRRWRAARAARRLSGTTPREAAGKQGNEAEKQLQVARYFLENVVLLSKRSCGPLHLIRSTSSSITPLPFCRPIPPPSDILFLYKRLASHCFLRRALRPDAFRSCTRFEQVLVHRRCDSNITNSGTAHAGRLPLGRTWRGPADGARSQRPQYSIASLYSELSVFAFARRRMTIIALNESPQNDAGADNWSTGRPPPPPAAPARALSAPVRDTILPNSHIPRLACGETPPPQTTPALCGSLVGGRARGSERKQYLQDR</sequence>
<feature type="region of interest" description="Disordered" evidence="1">
    <location>
        <begin position="1"/>
        <end position="57"/>
    </location>
</feature>